<name>A0ABM1Q6L3_CAMSA</name>
<dbReference type="RefSeq" id="XP_019082401.1">
    <property type="nucleotide sequence ID" value="XM_019226856.1"/>
</dbReference>
<feature type="region of interest" description="Disordered" evidence="2">
    <location>
        <begin position="259"/>
        <end position="291"/>
    </location>
</feature>
<dbReference type="SUPFAM" id="SSF57756">
    <property type="entry name" value="Retrovirus zinc finger-like domains"/>
    <property type="match status" value="1"/>
</dbReference>
<evidence type="ECO:0000259" key="3">
    <source>
        <dbReference type="PROSITE" id="PS50158"/>
    </source>
</evidence>
<proteinExistence type="predicted"/>
<dbReference type="Pfam" id="PF14223">
    <property type="entry name" value="Retrotran_gag_2"/>
    <property type="match status" value="1"/>
</dbReference>
<evidence type="ECO:0000256" key="1">
    <source>
        <dbReference type="PROSITE-ProRule" id="PRU00047"/>
    </source>
</evidence>
<dbReference type="InterPro" id="IPR054722">
    <property type="entry name" value="PolX-like_BBD"/>
</dbReference>
<evidence type="ECO:0000256" key="2">
    <source>
        <dbReference type="SAM" id="MobiDB-lite"/>
    </source>
</evidence>
<reference evidence="5 6" key="3">
    <citation type="submission" date="2025-05" db="UniProtKB">
        <authorList>
            <consortium name="RefSeq"/>
        </authorList>
    </citation>
    <scope>IDENTIFICATION</scope>
    <source>
        <tissue evidence="5 6">Leaf</tissue>
    </source>
</reference>
<dbReference type="PANTHER" id="PTHR35317">
    <property type="entry name" value="OS04G0629600 PROTEIN"/>
    <property type="match status" value="1"/>
</dbReference>
<keyword evidence="1" id="KW-0862">Zinc</keyword>
<sequence>MQQLSNKKTTEEKIFVKLGSDMDKHKCCQRRPKRFGIRAMGDIVEAAKMVDGGGSSSLKCPMLNSSNYTVWAMKMRILLNIHKVWSIIEEPKDDNDMNDMALGLLFLSIPEALILQVRELDTTKKVWDAIQSRHVGAERVKEARLQTLMAEFDRLKMKDTERINDFAGKLSEISSKSAALGEIIDQSKLVKKFLKCLPQTKYIHIVASLEQVLDLNKTSFEEIIGRLKVYEERVVEEEEESTTTDQGQTKLLYANNDTQSSYSPVPVAAPPTRDYNSNYRGRSRGGRYYRGRGRGGSYKARDLSEVTCFRCDKQGHFASRCPDRLLKLQETQERENNETENPDELMLHEIVFLNEKKVVPSKYELHRGEDDLWYLDNGASNHMTGDLRYFSKVDYSITGEVKFGDDLRINIKGKGTVKFTDEKGELRTLTNVYYIPGLKSNIISLGQATKSGYDVRMKGEYLTVHDQEGKLLVKSPKSRNQLYRVRMGIKSDVCLQFEVSSDSYTWHARMGHVNFESIKSMIQKELVTGVPHIQLERRICSSCLFDKCFLKQLPFEQPRR</sequence>
<gene>
    <name evidence="5 6" type="primary">LOC104783956</name>
</gene>
<feature type="domain" description="CCHC-type" evidence="3">
    <location>
        <begin position="308"/>
        <end position="323"/>
    </location>
</feature>
<dbReference type="PANTHER" id="PTHR35317:SF44">
    <property type="entry name" value="RNA-DIRECTED DNA POLYMERASE"/>
    <property type="match status" value="1"/>
</dbReference>
<keyword evidence="4" id="KW-1185">Reference proteome</keyword>
<dbReference type="Proteomes" id="UP000694864">
    <property type="component" value="Chromosome 1"/>
</dbReference>
<reference evidence="4" key="1">
    <citation type="journal article" date="1997" name="Nucleic Acids Res.">
        <title>tRNAscan-SE: a program for improved detection of transfer RNA genes in genomic sequence.</title>
        <authorList>
            <person name="Lowe T.M."/>
            <person name="Eddy S.R."/>
        </authorList>
    </citation>
    <scope>NUCLEOTIDE SEQUENCE [LARGE SCALE GENOMIC DNA]</scope>
    <source>
        <strain evidence="4">r\DH55</strain>
    </source>
</reference>
<dbReference type="RefSeq" id="XP_010507355.1">
    <property type="nucleotide sequence ID" value="XM_010509053.2"/>
</dbReference>
<evidence type="ECO:0000313" key="4">
    <source>
        <dbReference type="Proteomes" id="UP000694864"/>
    </source>
</evidence>
<dbReference type="SMART" id="SM00343">
    <property type="entry name" value="ZnF_C2HC"/>
    <property type="match status" value="1"/>
</dbReference>
<feature type="compositionally biased region" description="Basic residues" evidence="2">
    <location>
        <begin position="281"/>
        <end position="291"/>
    </location>
</feature>
<dbReference type="InterPro" id="IPR001878">
    <property type="entry name" value="Znf_CCHC"/>
</dbReference>
<dbReference type="Pfam" id="PF13976">
    <property type="entry name" value="gag_pre-integrs"/>
    <property type="match status" value="1"/>
</dbReference>
<dbReference type="Gene3D" id="4.10.60.10">
    <property type="entry name" value="Zinc finger, CCHC-type"/>
    <property type="match status" value="1"/>
</dbReference>
<evidence type="ECO:0000313" key="6">
    <source>
        <dbReference type="RefSeq" id="XP_019082401.1"/>
    </source>
</evidence>
<reference evidence="4" key="2">
    <citation type="journal article" date="2014" name="Nat. Commun.">
        <title>The emerging biofuel crop Camelina sativa retains a highly undifferentiated hexaploid genome structure.</title>
        <authorList>
            <person name="Kagale S."/>
            <person name="Koh C."/>
            <person name="Nixon J."/>
            <person name="Bollina V."/>
            <person name="Clarke W.E."/>
            <person name="Tuteja R."/>
            <person name="Spillane C."/>
            <person name="Robinson S.J."/>
            <person name="Links M.G."/>
            <person name="Clarke C."/>
            <person name="Higgins E.E."/>
            <person name="Huebert T."/>
            <person name="Sharpe A.G."/>
            <person name="Parkin I.A."/>
        </authorList>
    </citation>
    <scope>NUCLEOTIDE SEQUENCE [LARGE SCALE GENOMIC DNA]</scope>
    <source>
        <strain evidence="4">r\DH55</strain>
    </source>
</reference>
<dbReference type="InterPro" id="IPR036875">
    <property type="entry name" value="Znf_CCHC_sf"/>
</dbReference>
<dbReference type="PROSITE" id="PS50158">
    <property type="entry name" value="ZF_CCHC"/>
    <property type="match status" value="1"/>
</dbReference>
<keyword evidence="1" id="KW-0863">Zinc-finger</keyword>
<dbReference type="InterPro" id="IPR025724">
    <property type="entry name" value="GAG-pre-integrase_dom"/>
</dbReference>
<dbReference type="Pfam" id="PF22936">
    <property type="entry name" value="Pol_BBD"/>
    <property type="match status" value="1"/>
</dbReference>
<dbReference type="InterPro" id="IPR025314">
    <property type="entry name" value="DUF4219"/>
</dbReference>
<keyword evidence="1" id="KW-0479">Metal-binding</keyword>
<organism evidence="4 6">
    <name type="scientific">Camelina sativa</name>
    <name type="common">False flax</name>
    <name type="synonym">Myagrum sativum</name>
    <dbReference type="NCBI Taxonomy" id="90675"/>
    <lineage>
        <taxon>Eukaryota</taxon>
        <taxon>Viridiplantae</taxon>
        <taxon>Streptophyta</taxon>
        <taxon>Embryophyta</taxon>
        <taxon>Tracheophyta</taxon>
        <taxon>Spermatophyta</taxon>
        <taxon>Magnoliopsida</taxon>
        <taxon>eudicotyledons</taxon>
        <taxon>Gunneridae</taxon>
        <taxon>Pentapetalae</taxon>
        <taxon>rosids</taxon>
        <taxon>malvids</taxon>
        <taxon>Brassicales</taxon>
        <taxon>Brassicaceae</taxon>
        <taxon>Camelineae</taxon>
        <taxon>Camelina</taxon>
    </lineage>
</organism>
<dbReference type="Pfam" id="PF13961">
    <property type="entry name" value="DUF4219"/>
    <property type="match status" value="1"/>
</dbReference>
<accession>A0ABM1Q6L3</accession>
<evidence type="ECO:0000313" key="5">
    <source>
        <dbReference type="RefSeq" id="XP_010507355.1"/>
    </source>
</evidence>
<protein>
    <submittedName>
        <fullName evidence="5 6">Uncharacterized protein LOC104783956 isoform X1</fullName>
    </submittedName>
</protein>
<dbReference type="GeneID" id="104783956"/>